<evidence type="ECO:0000313" key="7">
    <source>
        <dbReference type="Proteomes" id="UP000198625"/>
    </source>
</evidence>
<comment type="cofactor">
    <cofactor evidence="1">
        <name>Zn(2+)</name>
        <dbReference type="ChEBI" id="CHEBI:29105"/>
    </cofactor>
</comment>
<dbReference type="InterPro" id="IPR051453">
    <property type="entry name" value="MBL_Glyoxalase_II"/>
</dbReference>
<dbReference type="CDD" id="cd06262">
    <property type="entry name" value="metallo-hydrolase-like_MBL-fold"/>
    <property type="match status" value="1"/>
</dbReference>
<dbReference type="EMBL" id="FNQE01000022">
    <property type="protein sequence ID" value="SDZ16221.1"/>
    <property type="molecule type" value="Genomic_DNA"/>
</dbReference>
<dbReference type="GO" id="GO:0016787">
    <property type="term" value="F:hydrolase activity"/>
    <property type="evidence" value="ECO:0007669"/>
    <property type="project" value="UniProtKB-KW"/>
</dbReference>
<keyword evidence="7" id="KW-1185">Reference proteome</keyword>
<proteinExistence type="predicted"/>
<dbReference type="SUPFAM" id="SSF56281">
    <property type="entry name" value="Metallo-hydrolase/oxidoreductase"/>
    <property type="match status" value="1"/>
</dbReference>
<dbReference type="SMART" id="SM00849">
    <property type="entry name" value="Lactamase_B"/>
    <property type="match status" value="1"/>
</dbReference>
<dbReference type="RefSeq" id="WP_091730791.1">
    <property type="nucleotide sequence ID" value="NZ_FNQE01000022.1"/>
</dbReference>
<evidence type="ECO:0000313" key="6">
    <source>
        <dbReference type="EMBL" id="SDZ16221.1"/>
    </source>
</evidence>
<gene>
    <name evidence="6" type="ORF">SAMN05660462_02064</name>
</gene>
<dbReference type="Gene3D" id="3.60.15.10">
    <property type="entry name" value="Ribonuclease Z/Hydroxyacylglutathione hydrolase-like"/>
    <property type="match status" value="1"/>
</dbReference>
<evidence type="ECO:0000259" key="5">
    <source>
        <dbReference type="SMART" id="SM00849"/>
    </source>
</evidence>
<dbReference type="PANTHER" id="PTHR46233">
    <property type="entry name" value="HYDROXYACYLGLUTATHIONE HYDROLASE GLOC"/>
    <property type="match status" value="1"/>
</dbReference>
<dbReference type="InterPro" id="IPR036866">
    <property type="entry name" value="RibonucZ/Hydroxyglut_hydro"/>
</dbReference>
<dbReference type="PANTHER" id="PTHR46233:SF3">
    <property type="entry name" value="HYDROXYACYLGLUTATHIONE HYDROLASE GLOC"/>
    <property type="match status" value="1"/>
</dbReference>
<dbReference type="AlphaFoldDB" id="A0A1H3QT39"/>
<keyword evidence="3" id="KW-0378">Hydrolase</keyword>
<accession>A0A1H3QT39</accession>
<evidence type="ECO:0000256" key="2">
    <source>
        <dbReference type="ARBA" id="ARBA00022723"/>
    </source>
</evidence>
<sequence>MIVERLPLGVYGANCYIIICEDTKEAMIVDLGGEPEEIIKKSKREGFKINCIVLTHGHGDHIAGVPGFLKEIKCPVYAHEKEEEMLNDPKLNLSSTMYMDKISIKLDRLLKDGDVIKVGNLNIKVIHTPGHTIGGICLKVDNYILTGDTLFQGSIGRTDLYGGSYDTIIDSINDKILIYDDETIILPGHGPATTINAEKRTNPFVRK</sequence>
<evidence type="ECO:0000256" key="3">
    <source>
        <dbReference type="ARBA" id="ARBA00022801"/>
    </source>
</evidence>
<name>A0A1H3QT39_9FIRM</name>
<reference evidence="6 7" key="1">
    <citation type="submission" date="2016-10" db="EMBL/GenBank/DDBJ databases">
        <authorList>
            <person name="de Groot N.N."/>
        </authorList>
    </citation>
    <scope>NUCLEOTIDE SEQUENCE [LARGE SCALE GENOMIC DNA]</scope>
    <source>
        <strain evidence="6 7">DSM 21650</strain>
    </source>
</reference>
<dbReference type="Proteomes" id="UP000198625">
    <property type="component" value="Unassembled WGS sequence"/>
</dbReference>
<keyword evidence="4" id="KW-0862">Zinc</keyword>
<dbReference type="Pfam" id="PF00753">
    <property type="entry name" value="Lactamase_B"/>
    <property type="match status" value="1"/>
</dbReference>
<dbReference type="InterPro" id="IPR001279">
    <property type="entry name" value="Metallo-B-lactamas"/>
</dbReference>
<evidence type="ECO:0000256" key="4">
    <source>
        <dbReference type="ARBA" id="ARBA00022833"/>
    </source>
</evidence>
<dbReference type="GO" id="GO:0046872">
    <property type="term" value="F:metal ion binding"/>
    <property type="evidence" value="ECO:0007669"/>
    <property type="project" value="UniProtKB-KW"/>
</dbReference>
<feature type="domain" description="Metallo-beta-lactamase" evidence="5">
    <location>
        <begin position="12"/>
        <end position="189"/>
    </location>
</feature>
<dbReference type="OrthoDB" id="9802248at2"/>
<organism evidence="6 7">
    <name type="scientific">Proteiniborus ethanoligenes</name>
    <dbReference type="NCBI Taxonomy" id="415015"/>
    <lineage>
        <taxon>Bacteria</taxon>
        <taxon>Bacillati</taxon>
        <taxon>Bacillota</taxon>
        <taxon>Clostridia</taxon>
        <taxon>Eubacteriales</taxon>
        <taxon>Proteiniborus</taxon>
    </lineage>
</organism>
<keyword evidence="2" id="KW-0479">Metal-binding</keyword>
<evidence type="ECO:0000256" key="1">
    <source>
        <dbReference type="ARBA" id="ARBA00001947"/>
    </source>
</evidence>
<dbReference type="STRING" id="415015.SAMN05660462_02064"/>
<protein>
    <submittedName>
        <fullName evidence="6">Glyoxylase, beta-lactamase superfamily II</fullName>
    </submittedName>
</protein>